<dbReference type="InterPro" id="IPR029043">
    <property type="entry name" value="GcvT/YgfZ_C"/>
</dbReference>
<dbReference type="PANTHER" id="PTHR43757">
    <property type="entry name" value="AMINOMETHYLTRANSFERASE"/>
    <property type="match status" value="1"/>
</dbReference>
<accession>A0A915DAV4</accession>
<dbReference type="Pfam" id="PF08669">
    <property type="entry name" value="GCV_T_C"/>
    <property type="match status" value="1"/>
</dbReference>
<protein>
    <submittedName>
        <fullName evidence="6">Dimethylglycine dehydrogenase</fullName>
    </submittedName>
</protein>
<organism evidence="5 6">
    <name type="scientific">Ditylenchus dipsaci</name>
    <dbReference type="NCBI Taxonomy" id="166011"/>
    <lineage>
        <taxon>Eukaryota</taxon>
        <taxon>Metazoa</taxon>
        <taxon>Ecdysozoa</taxon>
        <taxon>Nematoda</taxon>
        <taxon>Chromadorea</taxon>
        <taxon>Rhabditida</taxon>
        <taxon>Tylenchina</taxon>
        <taxon>Tylenchomorpha</taxon>
        <taxon>Sphaerularioidea</taxon>
        <taxon>Anguinidae</taxon>
        <taxon>Anguininae</taxon>
        <taxon>Ditylenchus</taxon>
    </lineage>
</organism>
<dbReference type="PANTHER" id="PTHR43757:SF15">
    <property type="entry name" value="PYRUVATE DEHYDROGENASE PHOSPHATASE REGULATORY SUBUNIT, MITOCHONDRIAL-LIKE"/>
    <property type="match status" value="1"/>
</dbReference>
<keyword evidence="5" id="KW-1185">Reference proteome</keyword>
<evidence type="ECO:0000313" key="6">
    <source>
        <dbReference type="WBParaSite" id="jg17698"/>
    </source>
</evidence>
<feature type="domain" description="GCVT N-terminal" evidence="3">
    <location>
        <begin position="2"/>
        <end position="245"/>
    </location>
</feature>
<dbReference type="GO" id="GO:0005739">
    <property type="term" value="C:mitochondrion"/>
    <property type="evidence" value="ECO:0007669"/>
    <property type="project" value="TreeGrafter"/>
</dbReference>
<dbReference type="Proteomes" id="UP000887574">
    <property type="component" value="Unplaced"/>
</dbReference>
<dbReference type="SUPFAM" id="SSF101790">
    <property type="entry name" value="Aminomethyltransferase beta-barrel domain"/>
    <property type="match status" value="1"/>
</dbReference>
<evidence type="ECO:0000259" key="3">
    <source>
        <dbReference type="Pfam" id="PF01571"/>
    </source>
</evidence>
<name>A0A915DAV4_9BILA</name>
<proteinExistence type="inferred from homology"/>
<dbReference type="Gene3D" id="2.40.30.110">
    <property type="entry name" value="Aminomethyltransferase beta-barrel domains"/>
    <property type="match status" value="1"/>
</dbReference>
<evidence type="ECO:0000313" key="5">
    <source>
        <dbReference type="Proteomes" id="UP000887574"/>
    </source>
</evidence>
<evidence type="ECO:0000259" key="4">
    <source>
        <dbReference type="Pfam" id="PF08669"/>
    </source>
</evidence>
<dbReference type="AlphaFoldDB" id="A0A915DAV4"/>
<comment type="similarity">
    <text evidence="1">Belongs to the GcvT family.</text>
</comment>
<dbReference type="SUPFAM" id="SSF103025">
    <property type="entry name" value="Folate-binding domain"/>
    <property type="match status" value="1"/>
</dbReference>
<feature type="domain" description="Aminomethyltransferase C-terminal" evidence="4">
    <location>
        <begin position="271"/>
        <end position="353"/>
    </location>
</feature>
<dbReference type="WBParaSite" id="jg17698">
    <property type="protein sequence ID" value="jg17698"/>
    <property type="gene ID" value="jg17698"/>
</dbReference>
<dbReference type="InterPro" id="IPR006222">
    <property type="entry name" value="GCVT_N"/>
</dbReference>
<evidence type="ECO:0000256" key="1">
    <source>
        <dbReference type="ARBA" id="ARBA00008609"/>
    </source>
</evidence>
<feature type="region of interest" description="Disordered" evidence="2">
    <location>
        <begin position="1"/>
        <end position="21"/>
    </location>
</feature>
<dbReference type="Pfam" id="PF01571">
    <property type="entry name" value="GCV_T"/>
    <property type="match status" value="1"/>
</dbReference>
<dbReference type="Gene3D" id="3.30.1360.120">
    <property type="entry name" value="Probable tRNA modification gtpase trme, domain 1"/>
    <property type="match status" value="1"/>
</dbReference>
<dbReference type="Gene3D" id="3.30.70.1400">
    <property type="entry name" value="Aminomethyltransferase beta-barrel domains"/>
    <property type="match status" value="1"/>
</dbReference>
<dbReference type="InterPro" id="IPR027266">
    <property type="entry name" value="TrmE/GcvT-like"/>
</dbReference>
<reference evidence="6" key="1">
    <citation type="submission" date="2022-11" db="UniProtKB">
        <authorList>
            <consortium name="WormBaseParasite"/>
        </authorList>
    </citation>
    <scope>IDENTIFICATION</scope>
</reference>
<sequence>MGYERPLWYDTEEENPDRPRNSLFVGQDSLDGVPEWFRSVAKEYEACRERVALMDMTSFSKIEGPDSVKLLQKLCSANVDKPVGTTIYTGMQNQSGGYAVDCTISRIDNHSYFIVGPTVQQLRIAIWLKRWIDEWNMDVNIADVTSSYTALNIVGPASRYLMQDITGKSMAPNEFPSFAYRELNVGMAAGIRAISVTHCGELGWVLYIPNEVAQNVYEKLVEAGREYGLQHAGYYALRHLRIENRAFRVDFNKDFIGKEALLKQIETGVNKRFVQLLVDKHKMETDPLPQGDEPIFRDGKLIGWTTSAAYGFTLGCQVCLGYLQNEDFGISQEFINNGFYEVEIASKRFPVRINTHSPSLPMVSSEHPTHYRPAQ</sequence>
<dbReference type="InterPro" id="IPR013977">
    <property type="entry name" value="GcvT_C"/>
</dbReference>
<evidence type="ECO:0000256" key="2">
    <source>
        <dbReference type="SAM" id="MobiDB-lite"/>
    </source>
</evidence>
<dbReference type="InterPro" id="IPR028896">
    <property type="entry name" value="GcvT/YgfZ/DmdA"/>
</dbReference>